<evidence type="ECO:0000313" key="3">
    <source>
        <dbReference type="Proteomes" id="UP000029482"/>
    </source>
</evidence>
<evidence type="ECO:0000256" key="1">
    <source>
        <dbReference type="SAM" id="MobiDB-lite"/>
    </source>
</evidence>
<reference evidence="3" key="1">
    <citation type="journal article" date="2015" name="J. Biotechnol.">
        <title>Complete genome sequence of the actinobacterium Streptomyces glaucescens GLA.O (DSM 40922) consisting of a linear chromosome and one linear plasmid.</title>
        <authorList>
            <person name="Ortseifen V."/>
            <person name="Winkler A."/>
            <person name="Albersmeier A."/>
            <person name="Wendler S."/>
            <person name="Puhler A."/>
            <person name="Kalinowski J."/>
            <person name="Ruckert C."/>
        </authorList>
    </citation>
    <scope>NUCLEOTIDE SEQUENCE [LARGE SCALE GENOMIC DNA]</scope>
    <source>
        <strain evidence="3">DSM 40922 / GLA O</strain>
    </source>
</reference>
<protein>
    <submittedName>
        <fullName evidence="2">Uncharacterized protein</fullName>
    </submittedName>
</protein>
<evidence type="ECO:0000313" key="2">
    <source>
        <dbReference type="EMBL" id="AIR98086.1"/>
    </source>
</evidence>
<keyword evidence="3" id="KW-1185">Reference proteome</keyword>
<proteinExistence type="predicted"/>
<feature type="region of interest" description="Disordered" evidence="1">
    <location>
        <begin position="154"/>
        <end position="188"/>
    </location>
</feature>
<dbReference type="EMBL" id="CP009438">
    <property type="protein sequence ID" value="AIR98086.1"/>
    <property type="molecule type" value="Genomic_DNA"/>
</dbReference>
<dbReference type="AlphaFoldDB" id="A0A089X881"/>
<dbReference type="HOGENOM" id="CLU_038368_0_0_11"/>
<accession>A0A089X881</accession>
<sequence length="426" mass="47982">MRHRAADDLVSGFRDNVGYAEARHLLAKNGWDWLADAVREGWAVWTAQVFARDETAPLKTRMAVGLALAEHETPGGYVPEAVAQLVAHPGGASNDRLAIAVAVARRDPKAGLDLLCRVASDPLVQAGHRMQAIELLDESYPAKAQEMRALQTRLPSGREARDRQREAVERAKREEAARQERETPEAVTKRLDSEIEDLLESLRILNPDEGHGGRLDDHLAETDREGVAQDIVNIFHAVCDEDIDAIIRLLATLTRIRYGRDEIEAAPDESASGDPDAGVIPRLTQAELETYAKEQAERSWTTWRELVEKHGWNDDRVDEVERQADEITRHVDDLVLQKASDHLRALEQHLTWELWPAFLEAAEEGKYATALCHLATARSLADEAERAEVLWKDATVKSYSFDPLSMSWPREFWLVLEEWRHGTTGR</sequence>
<name>A0A089X881_STRGA</name>
<dbReference type="KEGG" id="sgu:SGLAU_10380"/>
<gene>
    <name evidence="2" type="ORF">SGLAU_10380</name>
</gene>
<dbReference type="Proteomes" id="UP000029482">
    <property type="component" value="Chromosome"/>
</dbReference>
<feature type="compositionally biased region" description="Basic and acidic residues" evidence="1">
    <location>
        <begin position="156"/>
        <end position="188"/>
    </location>
</feature>
<organism evidence="2 3">
    <name type="scientific">Streptomyces glaucescens</name>
    <dbReference type="NCBI Taxonomy" id="1907"/>
    <lineage>
        <taxon>Bacteria</taxon>
        <taxon>Bacillati</taxon>
        <taxon>Actinomycetota</taxon>
        <taxon>Actinomycetes</taxon>
        <taxon>Kitasatosporales</taxon>
        <taxon>Streptomycetaceae</taxon>
        <taxon>Streptomyces</taxon>
    </lineage>
</organism>